<gene>
    <name evidence="2" type="ORF">IGS68_30315</name>
</gene>
<keyword evidence="3" id="KW-1185">Reference proteome</keyword>
<dbReference type="InterPro" id="IPR053135">
    <property type="entry name" value="AKR2_Oxidoreductase"/>
</dbReference>
<dbReference type="RefSeq" id="WP_201081912.1">
    <property type="nucleotide sequence ID" value="NZ_CP067421.1"/>
</dbReference>
<evidence type="ECO:0000313" key="3">
    <source>
        <dbReference type="Proteomes" id="UP000595197"/>
    </source>
</evidence>
<feature type="domain" description="NADP-dependent oxidoreductase" evidence="1">
    <location>
        <begin position="18"/>
        <end position="204"/>
    </location>
</feature>
<evidence type="ECO:0000313" key="2">
    <source>
        <dbReference type="EMBL" id="QQP92754.1"/>
    </source>
</evidence>
<dbReference type="Proteomes" id="UP000595197">
    <property type="component" value="Plasmid pTT6-1"/>
</dbReference>
<reference evidence="2" key="1">
    <citation type="submission" date="2021-02" db="EMBL/GenBank/DDBJ databases">
        <title>Skermanella TT6 skin isolate.</title>
        <authorList>
            <person name="Lee K."/>
            <person name="Ganzorig M."/>
        </authorList>
    </citation>
    <scope>NUCLEOTIDE SEQUENCE</scope>
    <source>
        <strain evidence="2">TT6</strain>
    </source>
</reference>
<dbReference type="SUPFAM" id="SSF51430">
    <property type="entry name" value="NAD(P)-linked oxidoreductase"/>
    <property type="match status" value="1"/>
</dbReference>
<dbReference type="PANTHER" id="PTHR43312:SF1">
    <property type="entry name" value="NADP-DEPENDENT OXIDOREDUCTASE DOMAIN-CONTAINING PROTEIN"/>
    <property type="match status" value="1"/>
</dbReference>
<evidence type="ECO:0000259" key="1">
    <source>
        <dbReference type="Pfam" id="PF00248"/>
    </source>
</evidence>
<geneLocation type="plasmid" evidence="2 3">
    <name>pTT6-1</name>
</geneLocation>
<dbReference type="Pfam" id="PF00248">
    <property type="entry name" value="Aldo_ket_red"/>
    <property type="match status" value="1"/>
</dbReference>
<protein>
    <submittedName>
        <fullName evidence="2">Aldo/keto reductase</fullName>
    </submittedName>
</protein>
<dbReference type="InterPro" id="IPR036812">
    <property type="entry name" value="NAD(P)_OxRdtase_dom_sf"/>
</dbReference>
<name>A0ABX7BEB3_9PROT</name>
<dbReference type="InterPro" id="IPR023210">
    <property type="entry name" value="NADP_OxRdtase_dom"/>
</dbReference>
<dbReference type="Gene3D" id="3.20.20.100">
    <property type="entry name" value="NADP-dependent oxidoreductase domain"/>
    <property type="match status" value="1"/>
</dbReference>
<keyword evidence="2" id="KW-0614">Plasmid</keyword>
<sequence>MHVPAPTFALASSASPILGLGCGRIGSILSDCSGRTAARFIDVAFDRGIRLFDTADIYGQGESERTLGTALSGKRGQVMLVTKAGQRFSEKDRIGSYLKPPLRWAAKHIPQVRAALSKRRSGALPRCYEPRYLVGALESSLRRLKTDHVDVFLLHSPGRDDLRDEQFAMLSEIRRRGLARQVGVSCDDAETATLSLDHPVTDVVQLPLYRGCANDMIMASGRARDLGKLVMAREILTSAGHRPLGEAPGRDAVRAAIDWTRTVRSIGAVLVGTTRLTHLEQIVEDWGVITPLDRGHAGQRS</sequence>
<organism evidence="2 3">
    <name type="scientific">Skermanella cutis</name>
    <dbReference type="NCBI Taxonomy" id="2775420"/>
    <lineage>
        <taxon>Bacteria</taxon>
        <taxon>Pseudomonadati</taxon>
        <taxon>Pseudomonadota</taxon>
        <taxon>Alphaproteobacteria</taxon>
        <taxon>Rhodospirillales</taxon>
        <taxon>Azospirillaceae</taxon>
        <taxon>Skermanella</taxon>
    </lineage>
</organism>
<dbReference type="EMBL" id="CP067421">
    <property type="protein sequence ID" value="QQP92754.1"/>
    <property type="molecule type" value="Genomic_DNA"/>
</dbReference>
<proteinExistence type="predicted"/>
<accession>A0ABX7BEB3</accession>
<dbReference type="PANTHER" id="PTHR43312">
    <property type="entry name" value="D-THREO-ALDOSE 1-DEHYDROGENASE"/>
    <property type="match status" value="1"/>
</dbReference>